<dbReference type="InterPro" id="IPR011545">
    <property type="entry name" value="DEAD/DEAH_box_helicase_dom"/>
</dbReference>
<reference evidence="5 6" key="1">
    <citation type="journal article" date="2014" name="PLoS Genet.">
        <title>Phylogenetically driven sequencing of extremely halophilic archaea reveals strategies for static and dynamic osmo-response.</title>
        <authorList>
            <person name="Becker E.A."/>
            <person name="Seitzer P.M."/>
            <person name="Tritt A."/>
            <person name="Larsen D."/>
            <person name="Krusor M."/>
            <person name="Yao A.I."/>
            <person name="Wu D."/>
            <person name="Madern D."/>
            <person name="Eisen J.A."/>
            <person name="Darling A.E."/>
            <person name="Facciotti M.T."/>
        </authorList>
    </citation>
    <scope>NUCLEOTIDE SEQUENCE [LARGE SCALE GENOMIC DNA]</scope>
    <source>
        <strain evidence="5 6">DSM 18795</strain>
    </source>
</reference>
<dbReference type="CDD" id="cd18797">
    <property type="entry name" value="SF2_C_Hrq"/>
    <property type="match status" value="1"/>
</dbReference>
<dbReference type="SUPFAM" id="SSF52540">
    <property type="entry name" value="P-loop containing nucleoside triphosphate hydrolases"/>
    <property type="match status" value="1"/>
</dbReference>
<dbReference type="Gene3D" id="3.40.50.300">
    <property type="entry name" value="P-loop containing nucleotide triphosphate hydrolases"/>
    <property type="match status" value="2"/>
</dbReference>
<dbReference type="PROSITE" id="PS51194">
    <property type="entry name" value="HELICASE_CTER"/>
    <property type="match status" value="1"/>
</dbReference>
<dbReference type="GO" id="GO:0005524">
    <property type="term" value="F:ATP binding"/>
    <property type="evidence" value="ECO:0007669"/>
    <property type="project" value="UniProtKB-KW"/>
</dbReference>
<dbReference type="Pfam" id="PF00271">
    <property type="entry name" value="Helicase_C"/>
    <property type="match status" value="1"/>
</dbReference>
<dbReference type="OrthoDB" id="36796at2157"/>
<dbReference type="InterPro" id="IPR018973">
    <property type="entry name" value="MZB"/>
</dbReference>
<comment type="caution">
    <text evidence="5">The sequence shown here is derived from an EMBL/GenBank/DDBJ whole genome shotgun (WGS) entry which is preliminary data.</text>
</comment>
<dbReference type="EMBL" id="AOIA01000084">
    <property type="protein sequence ID" value="ELY61519.1"/>
    <property type="molecule type" value="Genomic_DNA"/>
</dbReference>
<dbReference type="Pfam" id="PF09369">
    <property type="entry name" value="MZB"/>
    <property type="match status" value="1"/>
</dbReference>
<name>L9XIG7_9EURY</name>
<dbReference type="SMART" id="SM00490">
    <property type="entry name" value="HELICc"/>
    <property type="match status" value="1"/>
</dbReference>
<dbReference type="CDD" id="cd17923">
    <property type="entry name" value="DEXHc_Hrq1-like"/>
    <property type="match status" value="1"/>
</dbReference>
<dbReference type="PANTHER" id="PTHR47957">
    <property type="entry name" value="ATP-DEPENDENT HELICASE HRQ1"/>
    <property type="match status" value="1"/>
</dbReference>
<dbReference type="Pfam" id="PF22982">
    <property type="entry name" value="WHD_HRQ1"/>
    <property type="match status" value="1"/>
</dbReference>
<dbReference type="GO" id="GO:0043138">
    <property type="term" value="F:3'-5' DNA helicase activity"/>
    <property type="evidence" value="ECO:0007669"/>
    <property type="project" value="TreeGrafter"/>
</dbReference>
<evidence type="ECO:0000259" key="4">
    <source>
        <dbReference type="PROSITE" id="PS51194"/>
    </source>
</evidence>
<proteinExistence type="predicted"/>
<dbReference type="GO" id="GO:0006289">
    <property type="term" value="P:nucleotide-excision repair"/>
    <property type="evidence" value="ECO:0007669"/>
    <property type="project" value="TreeGrafter"/>
</dbReference>
<feature type="domain" description="Helicase ATP-binding" evidence="3">
    <location>
        <begin position="70"/>
        <end position="249"/>
    </location>
</feature>
<keyword evidence="6" id="KW-1185">Reference proteome</keyword>
<dbReference type="RefSeq" id="WP_008422658.1">
    <property type="nucleotide sequence ID" value="NZ_AOIA01000084.1"/>
</dbReference>
<accession>L9XIG7</accession>
<organism evidence="5 6">
    <name type="scientific">Natronococcus jeotgali DSM 18795</name>
    <dbReference type="NCBI Taxonomy" id="1227498"/>
    <lineage>
        <taxon>Archaea</taxon>
        <taxon>Methanobacteriati</taxon>
        <taxon>Methanobacteriota</taxon>
        <taxon>Stenosarchaea group</taxon>
        <taxon>Halobacteria</taxon>
        <taxon>Halobacteriales</taxon>
        <taxon>Natrialbaceae</taxon>
        <taxon>Natronococcus</taxon>
    </lineage>
</organism>
<dbReference type="GO" id="GO:0036297">
    <property type="term" value="P:interstrand cross-link repair"/>
    <property type="evidence" value="ECO:0007669"/>
    <property type="project" value="TreeGrafter"/>
</dbReference>
<evidence type="ECO:0000259" key="3">
    <source>
        <dbReference type="PROSITE" id="PS51192"/>
    </source>
</evidence>
<dbReference type="Proteomes" id="UP000011531">
    <property type="component" value="Unassembled WGS sequence"/>
</dbReference>
<dbReference type="PROSITE" id="PS51192">
    <property type="entry name" value="HELICASE_ATP_BIND_1"/>
    <property type="match status" value="1"/>
</dbReference>
<evidence type="ECO:0000256" key="1">
    <source>
        <dbReference type="ARBA" id="ARBA00022741"/>
    </source>
</evidence>
<dbReference type="InterPro" id="IPR001650">
    <property type="entry name" value="Helicase_C-like"/>
</dbReference>
<evidence type="ECO:0000313" key="6">
    <source>
        <dbReference type="Proteomes" id="UP000011531"/>
    </source>
</evidence>
<keyword evidence="5" id="KW-0378">Hydrolase</keyword>
<sequence length="809" mass="90051">MSSKTPRYTLADSLDPETLAQTFPNYDDQLVARTVQEASDGLFEDPESVLPADLADNLENDLYSHQADALAALQDGDNVSVATSTSSGKTWIYTLYFALLKQQNPDARALFLYPTKALSTDQEKAINDLFNDLGVDATAETYDGDTKSGRKPIIRDKKDVVISNFAGINEYLSNHVKWNDVYGNCELIVIDESHTYTGVHGMHVAWVIRRLRRILNHYDADPQVVCSTATIGNPKEHSESLTGAEFTVIDKDGSPHGQREIAFWQPPVDEENDGHRYISEDEVVPDIRKRAGSEAARVTAHLGLNDVQTLTFTRSRQGTEIGAKQAGTAAGDHPSDEYLRVKPYHAGLSKKKRRGVEHQLKSGEMDAVITTSALELGIDIGGVDATVLAGYPGTRQSFWQQVGRAGRGGSDSLSVFIPRNDAIDQYILDDPDYLLSDDVEDAVVDLENNAVYARHVLCAANESPLTEDDMKWFGPRDRLERAVSVWKDAGRMIGDLDRGAQYNGAPRPQSDISMYATTDELYDVRCRNDDIDMEPIEKKRAYRDYHPGALIMYDGQQYEVTDIHEDRYQPYVEVQRVNTREYTITISDKRVHDLEVKESRDLGGGFSIYKGMGTVDVAYTQYKRMDIDGRNASSGMVPIDLPPVSLQTQLMWIELPNRMLPEVEAAVNDEEYIEPSEDSEFAGMSPAQFTVAGGLHGAEHGMIKMAPLELRLDNSDMGGLSMPMHPETESPVWFIHDAVEGGVGFSYSIYENFEEIMLKTLARVEHCSCGRVEGCPSCLMSSQCGNNNEPLHREATQLILDEVLYHATD</sequence>
<keyword evidence="2" id="KW-0067">ATP-binding</keyword>
<dbReference type="InterPro" id="IPR014001">
    <property type="entry name" value="Helicase_ATP-bd"/>
</dbReference>
<dbReference type="SMART" id="SM00487">
    <property type="entry name" value="DEXDc"/>
    <property type="match status" value="1"/>
</dbReference>
<dbReference type="STRING" id="1227498.C492_09375"/>
<evidence type="ECO:0000313" key="5">
    <source>
        <dbReference type="EMBL" id="ELY61519.1"/>
    </source>
</evidence>
<dbReference type="InterPro" id="IPR027417">
    <property type="entry name" value="P-loop_NTPase"/>
</dbReference>
<keyword evidence="5" id="KW-0347">Helicase</keyword>
<dbReference type="GO" id="GO:0003676">
    <property type="term" value="F:nucleic acid binding"/>
    <property type="evidence" value="ECO:0007669"/>
    <property type="project" value="InterPro"/>
</dbReference>
<evidence type="ECO:0000256" key="2">
    <source>
        <dbReference type="ARBA" id="ARBA00022840"/>
    </source>
</evidence>
<dbReference type="PANTHER" id="PTHR47957:SF3">
    <property type="entry name" value="ATP-DEPENDENT HELICASE HRQ1"/>
    <property type="match status" value="1"/>
</dbReference>
<protein>
    <submittedName>
        <fullName evidence="5">Putative helicase</fullName>
    </submittedName>
</protein>
<dbReference type="InterPro" id="IPR055227">
    <property type="entry name" value="HRQ1_WHD"/>
</dbReference>
<dbReference type="Pfam" id="PF00270">
    <property type="entry name" value="DEAD"/>
    <property type="match status" value="1"/>
</dbReference>
<dbReference type="PATRIC" id="fig|1227498.3.peg.1827"/>
<gene>
    <name evidence="5" type="ORF">C492_09375</name>
</gene>
<feature type="domain" description="Helicase C-terminal" evidence="4">
    <location>
        <begin position="297"/>
        <end position="447"/>
    </location>
</feature>
<keyword evidence="1" id="KW-0547">Nucleotide-binding</keyword>
<dbReference type="AlphaFoldDB" id="L9XIG7"/>